<evidence type="ECO:0000313" key="7">
    <source>
        <dbReference type="Proteomes" id="UP000270094"/>
    </source>
</evidence>
<dbReference type="EMBL" id="UYYB01026158">
    <property type="protein sequence ID" value="VDM72593.1"/>
    <property type="molecule type" value="Genomic_DNA"/>
</dbReference>
<accession>A0A3P7IXF1</accession>
<dbReference type="OrthoDB" id="5844008at2759"/>
<protein>
    <recommendedName>
        <fullName evidence="5">Receptor ligand binding region domain-containing protein</fullName>
    </recommendedName>
</protein>
<evidence type="ECO:0000256" key="3">
    <source>
        <dbReference type="ARBA" id="ARBA00022989"/>
    </source>
</evidence>
<organism evidence="6 7">
    <name type="scientific">Strongylus vulgaris</name>
    <name type="common">Blood worm</name>
    <dbReference type="NCBI Taxonomy" id="40348"/>
    <lineage>
        <taxon>Eukaryota</taxon>
        <taxon>Metazoa</taxon>
        <taxon>Ecdysozoa</taxon>
        <taxon>Nematoda</taxon>
        <taxon>Chromadorea</taxon>
        <taxon>Rhabditida</taxon>
        <taxon>Rhabditina</taxon>
        <taxon>Rhabditomorpha</taxon>
        <taxon>Strongyloidea</taxon>
        <taxon>Strongylidae</taxon>
        <taxon>Strongylus</taxon>
    </lineage>
</organism>
<dbReference type="InterPro" id="IPR028082">
    <property type="entry name" value="Peripla_BP_I"/>
</dbReference>
<keyword evidence="2" id="KW-0812">Transmembrane</keyword>
<keyword evidence="3" id="KW-1133">Transmembrane helix</keyword>
<dbReference type="AlphaFoldDB" id="A0A3P7IXF1"/>
<dbReference type="Proteomes" id="UP000270094">
    <property type="component" value="Unassembled WGS sequence"/>
</dbReference>
<dbReference type="Gene3D" id="3.40.50.2300">
    <property type="match status" value="1"/>
</dbReference>
<gene>
    <name evidence="6" type="ORF">SVUK_LOCUS7591</name>
</gene>
<dbReference type="SUPFAM" id="SSF53822">
    <property type="entry name" value="Periplasmic binding protein-like I"/>
    <property type="match status" value="1"/>
</dbReference>
<feature type="domain" description="Receptor ligand binding region" evidence="5">
    <location>
        <begin position="36"/>
        <end position="101"/>
    </location>
</feature>
<evidence type="ECO:0000256" key="2">
    <source>
        <dbReference type="ARBA" id="ARBA00022692"/>
    </source>
</evidence>
<evidence type="ECO:0000259" key="5">
    <source>
        <dbReference type="Pfam" id="PF01094"/>
    </source>
</evidence>
<sequence length="130" mass="14504">MGTGMATEDYREFGELVISRMKDPPFYCIEDCSDQKYSSAGAYAGQLHDAMYTYARALNATLKEDASTSDRDGTLILDHIEMEFQGISGEVIMSMNGSRKPFLYFDGLNRNGEQVLYGTIFVDGTYGVIF</sequence>
<keyword evidence="7" id="KW-1185">Reference proteome</keyword>
<proteinExistence type="predicted"/>
<evidence type="ECO:0000256" key="4">
    <source>
        <dbReference type="ARBA" id="ARBA00023136"/>
    </source>
</evidence>
<reference evidence="6 7" key="1">
    <citation type="submission" date="2018-11" db="EMBL/GenBank/DDBJ databases">
        <authorList>
            <consortium name="Pathogen Informatics"/>
        </authorList>
    </citation>
    <scope>NUCLEOTIDE SEQUENCE [LARGE SCALE GENOMIC DNA]</scope>
</reference>
<keyword evidence="4" id="KW-0472">Membrane</keyword>
<dbReference type="GO" id="GO:0016020">
    <property type="term" value="C:membrane"/>
    <property type="evidence" value="ECO:0007669"/>
    <property type="project" value="UniProtKB-SubCell"/>
</dbReference>
<evidence type="ECO:0000313" key="6">
    <source>
        <dbReference type="EMBL" id="VDM72593.1"/>
    </source>
</evidence>
<name>A0A3P7IXF1_STRVU</name>
<dbReference type="InterPro" id="IPR001828">
    <property type="entry name" value="ANF_lig-bd_rcpt"/>
</dbReference>
<evidence type="ECO:0000256" key="1">
    <source>
        <dbReference type="ARBA" id="ARBA00004370"/>
    </source>
</evidence>
<comment type="subcellular location">
    <subcellularLocation>
        <location evidence="1">Membrane</location>
    </subcellularLocation>
</comment>
<dbReference type="Pfam" id="PF01094">
    <property type="entry name" value="ANF_receptor"/>
    <property type="match status" value="1"/>
</dbReference>